<keyword evidence="2" id="KW-0547">Nucleotide-binding</keyword>
<evidence type="ECO:0000313" key="14">
    <source>
        <dbReference type="Proteomes" id="UP000649151"/>
    </source>
</evidence>
<dbReference type="SUPFAM" id="SSF52540">
    <property type="entry name" value="P-loop containing nucleoside triphosphate hydrolases"/>
    <property type="match status" value="1"/>
</dbReference>
<dbReference type="InterPro" id="IPR027417">
    <property type="entry name" value="P-loop_NTPase"/>
</dbReference>
<dbReference type="Pfam" id="PF12705">
    <property type="entry name" value="PDDEXK_1"/>
    <property type="match status" value="1"/>
</dbReference>
<name>A0ABR7IRU7_9CLOT</name>
<reference evidence="13 14" key="1">
    <citation type="submission" date="2020-08" db="EMBL/GenBank/DDBJ databases">
        <title>Genome public.</title>
        <authorList>
            <person name="Liu C."/>
            <person name="Sun Q."/>
        </authorList>
    </citation>
    <scope>NUCLEOTIDE SEQUENCE [LARGE SCALE GENOMIC DNA]</scope>
    <source>
        <strain evidence="13 14">NSJ-27</strain>
    </source>
</reference>
<keyword evidence="9" id="KW-0234">DNA repair</keyword>
<keyword evidence="3" id="KW-0227">DNA damage</keyword>
<feature type="domain" description="ATP-dependent helicase/deoxyribonuclease subunit B N-terminal" evidence="12">
    <location>
        <begin position="5"/>
        <end position="274"/>
    </location>
</feature>
<protein>
    <submittedName>
        <fullName evidence="13">PD-(D/E)XK nuclease family protein</fullName>
    </submittedName>
</protein>
<keyword evidence="1" id="KW-0540">Nuclease</keyword>
<dbReference type="RefSeq" id="WP_186996586.1">
    <property type="nucleotide sequence ID" value="NZ_JACOQK010000001.1"/>
</dbReference>
<keyword evidence="14" id="KW-1185">Reference proteome</keyword>
<dbReference type="InterPro" id="IPR049035">
    <property type="entry name" value="ADDB_N"/>
</dbReference>
<feature type="domain" description="PD-(D/E)XK endonuclease-like" evidence="10">
    <location>
        <begin position="742"/>
        <end position="1095"/>
    </location>
</feature>
<evidence type="ECO:0000256" key="7">
    <source>
        <dbReference type="ARBA" id="ARBA00022840"/>
    </source>
</evidence>
<keyword evidence="4" id="KW-0378">Hydrolase</keyword>
<dbReference type="Pfam" id="PF21445">
    <property type="entry name" value="ADDB_N"/>
    <property type="match status" value="1"/>
</dbReference>
<dbReference type="PANTHER" id="PTHR30591">
    <property type="entry name" value="RECBCD ENZYME SUBUNIT RECC"/>
    <property type="match status" value="1"/>
</dbReference>
<evidence type="ECO:0000259" key="12">
    <source>
        <dbReference type="Pfam" id="PF21445"/>
    </source>
</evidence>
<keyword evidence="6" id="KW-0269">Exonuclease</keyword>
<dbReference type="Gene3D" id="3.40.50.300">
    <property type="entry name" value="P-loop containing nucleotide triphosphate hydrolases"/>
    <property type="match status" value="3"/>
</dbReference>
<evidence type="ECO:0000256" key="2">
    <source>
        <dbReference type="ARBA" id="ARBA00022741"/>
    </source>
</evidence>
<keyword evidence="8" id="KW-0238">DNA-binding</keyword>
<evidence type="ECO:0000256" key="8">
    <source>
        <dbReference type="ARBA" id="ARBA00023125"/>
    </source>
</evidence>
<evidence type="ECO:0000259" key="10">
    <source>
        <dbReference type="Pfam" id="PF12705"/>
    </source>
</evidence>
<gene>
    <name evidence="13" type="ORF">H8Z77_06955</name>
</gene>
<evidence type="ECO:0000259" key="11">
    <source>
        <dbReference type="Pfam" id="PF13361"/>
    </source>
</evidence>
<dbReference type="PANTHER" id="PTHR30591:SF1">
    <property type="entry name" value="RECBCD ENZYME SUBUNIT RECC"/>
    <property type="match status" value="1"/>
</dbReference>
<dbReference type="EMBL" id="JACOQK010000001">
    <property type="protein sequence ID" value="MBC5787754.1"/>
    <property type="molecule type" value="Genomic_DNA"/>
</dbReference>
<dbReference type="InterPro" id="IPR038726">
    <property type="entry name" value="PDDEXK_AddAB-type"/>
</dbReference>
<evidence type="ECO:0000256" key="6">
    <source>
        <dbReference type="ARBA" id="ARBA00022839"/>
    </source>
</evidence>
<proteinExistence type="predicted"/>
<organism evidence="13 14">
    <name type="scientific">Clostridium facile</name>
    <dbReference type="NCBI Taxonomy" id="2763035"/>
    <lineage>
        <taxon>Bacteria</taxon>
        <taxon>Bacillati</taxon>
        <taxon>Bacillota</taxon>
        <taxon>Clostridia</taxon>
        <taxon>Eubacteriales</taxon>
        <taxon>Clostridiaceae</taxon>
        <taxon>Clostridium</taxon>
    </lineage>
</organism>
<evidence type="ECO:0000256" key="4">
    <source>
        <dbReference type="ARBA" id="ARBA00022801"/>
    </source>
</evidence>
<accession>A0ABR7IRU7</accession>
<dbReference type="InterPro" id="IPR011604">
    <property type="entry name" value="PDDEXK-like_dom_sf"/>
</dbReference>
<feature type="domain" description="UvrD-like helicase C-terminal" evidence="11">
    <location>
        <begin position="284"/>
        <end position="583"/>
    </location>
</feature>
<sequence>MLQLLLGPEHSGKFHVMLEQMADLSEHSTKKIMVLVPEQFSFRTERECNRRLPPHLRKNIQVLSFRRLSHAIFKQLGGLAGTYADNIAKTVMMHLAMREVQDGLQIYQNSIGKDGFSGLMLQTVDEFKNSAITPEQFELASSQIPDGKLKQKMQDVSLLYITYTAMLGNSYRDPSDDLTQATERAKGSRFFENTHVFLYGFVSFSQQQFRMLSLMLEQGDVTIALNGEKEDSSLFHTIRQTASSLKRMATKLGVSIKKPIYLTSRMENQELLFLQRHILRPQVEEYPQNSSSIKVLLASNEYSEIDEILSEIWKLVQEGYHFRDIALVTHDMEHYRNILESSLKKYQIPYFMDETVSVQDYAFMQCAIFLLQAAAASDLHSMVGILKSGYTKFDVTQVSIFENYLYTWNITASQLKNKFVQNPRGFVDEAHQLPSDQEDLQIAETIRFQLVKAVELVKQAGTTAAEIGSTLMEAMDLLEIPETISQKINSYYEQEKIPQAEEQQRIWDIFVNLLELLAVAAGEYAVELRLYTALFQTAMQEYDMGQIPQSMDSVLIGSADRMILDDPKIVFVFGANDGNFPYYPQFDGIFTDMDRIELEEMGISLSRPLRDRVLEERFYAYRILCSPTEKLYLTARLSDVGGEACYPSELIGQLQEMFGEDVVTYSDQLDYSHLCATHSAAFHQLAFHYHDTDPYTVTLKSYFLQQEEMQPFMHQLQAAAHQKKFRIEKQENVEKLFGKDMRISPTQAENFYKCRFLFFCANGMKAYPRKKADLDPLSLGTVVHHVMEALLKRPGFEGCTSKQLEQWIHEILEEFFISFMGGDINKTARFKTLYRNLEQSLLQLALRVQQEFLVSDFRPVSFEMPIQEDGEVKPVCIPLSNHGSVKIIGEIDRVDAYQKDGKTYLRVVDYKSGSGKVFRISDLYYGLSMQMLLYLFSLWENGQEKFNHPVPAGVLYMPADGSMGKFTLFQRSQGNEDMKQSVEEGFRMNGLLLQDSRIIQAMEKVEPGSSGKYLPVTMQETEDLPPEDEGNFSKKSLEFLVTMDEMAEVKDFVRSEILSLCERLLDGDIQPVPLKGYGEQKNGYACTYCAYQSVCGHQDNDPCNEVKTTKKKEFLEQIREEGEHE</sequence>
<evidence type="ECO:0000313" key="13">
    <source>
        <dbReference type="EMBL" id="MBC5787754.1"/>
    </source>
</evidence>
<dbReference type="Gene3D" id="3.90.320.10">
    <property type="match status" value="1"/>
</dbReference>
<dbReference type="Proteomes" id="UP000649151">
    <property type="component" value="Unassembled WGS sequence"/>
</dbReference>
<evidence type="ECO:0000256" key="5">
    <source>
        <dbReference type="ARBA" id="ARBA00022806"/>
    </source>
</evidence>
<dbReference type="InterPro" id="IPR014017">
    <property type="entry name" value="DNA_helicase_UvrD-like_C"/>
</dbReference>
<evidence type="ECO:0000256" key="3">
    <source>
        <dbReference type="ARBA" id="ARBA00022763"/>
    </source>
</evidence>
<evidence type="ECO:0000256" key="9">
    <source>
        <dbReference type="ARBA" id="ARBA00023204"/>
    </source>
</evidence>
<keyword evidence="5" id="KW-0347">Helicase</keyword>
<keyword evidence="7" id="KW-0067">ATP-binding</keyword>
<dbReference type="Pfam" id="PF13361">
    <property type="entry name" value="UvrD_C"/>
    <property type="match status" value="1"/>
</dbReference>
<comment type="caution">
    <text evidence="13">The sequence shown here is derived from an EMBL/GenBank/DDBJ whole genome shotgun (WGS) entry which is preliminary data.</text>
</comment>
<evidence type="ECO:0000256" key="1">
    <source>
        <dbReference type="ARBA" id="ARBA00022722"/>
    </source>
</evidence>